<evidence type="ECO:0000313" key="4">
    <source>
        <dbReference type="Proteomes" id="UP000827721"/>
    </source>
</evidence>
<dbReference type="EMBL" id="JAFEMO010000001">
    <property type="protein sequence ID" value="KAH7578035.1"/>
    <property type="molecule type" value="Genomic_DNA"/>
</dbReference>
<dbReference type="PANTHER" id="PTHR10366">
    <property type="entry name" value="NAD DEPENDENT EPIMERASE/DEHYDRATASE"/>
    <property type="match status" value="1"/>
</dbReference>
<evidence type="ECO:0000313" key="3">
    <source>
        <dbReference type="EMBL" id="KAH7578035.1"/>
    </source>
</evidence>
<protein>
    <recommendedName>
        <fullName evidence="5">Anthocyanidin reductase</fullName>
    </recommendedName>
</protein>
<gene>
    <name evidence="3" type="ORF">JRO89_XS01G0331500</name>
</gene>
<sequence length="278" mass="30988">MEKSKCKVCVTGGADDRSKVDFLKSFPDADTRLVLFEADIYEPNKTEASIAAAKSIVMSCVRSRSVKRLIYTASVVSSSPLNEDGSGFKDYIDETCWTPLNLSFAYTNSNLTILSYGTNSDIGELEMVTLALGVVGGDTLLSYTPLSLAMFISPLTNGEFTYQALRFLEELLGKLPIVHIDDVCEAHIFCMEQPSISGRFLCANSYVSSAEMANYYQQNYPELHVKQEYLNGPKREIKWGNTKLIKKGFEYKYDTKMILDDCINCARKNGDLPSPDNN</sequence>
<proteinExistence type="predicted"/>
<comment type="caution">
    <text evidence="3">The sequence shown here is derived from an EMBL/GenBank/DDBJ whole genome shotgun (WGS) entry which is preliminary data.</text>
</comment>
<evidence type="ECO:0008006" key="5">
    <source>
        <dbReference type="Google" id="ProtNLM"/>
    </source>
</evidence>
<dbReference type="PANTHER" id="PTHR10366:SF696">
    <property type="entry name" value="OS07G0601900 PROTEIN"/>
    <property type="match status" value="1"/>
</dbReference>
<evidence type="ECO:0000256" key="2">
    <source>
        <dbReference type="ARBA" id="ARBA00023002"/>
    </source>
</evidence>
<dbReference type="InterPro" id="IPR050425">
    <property type="entry name" value="NAD(P)_dehydrat-like"/>
</dbReference>
<keyword evidence="4" id="KW-1185">Reference proteome</keyword>
<dbReference type="Proteomes" id="UP000827721">
    <property type="component" value="Unassembled WGS sequence"/>
</dbReference>
<keyword evidence="1" id="KW-0521">NADP</keyword>
<dbReference type="SUPFAM" id="SSF51735">
    <property type="entry name" value="NAD(P)-binding Rossmann-fold domains"/>
    <property type="match status" value="1"/>
</dbReference>
<reference evidence="3 4" key="1">
    <citation type="submission" date="2021-02" db="EMBL/GenBank/DDBJ databases">
        <title>Plant Genome Project.</title>
        <authorList>
            <person name="Zhang R.-G."/>
        </authorList>
    </citation>
    <scope>NUCLEOTIDE SEQUENCE [LARGE SCALE GENOMIC DNA]</scope>
    <source>
        <tissue evidence="3">Leaves</tissue>
    </source>
</reference>
<accession>A0ABQ8IND8</accession>
<keyword evidence="2" id="KW-0560">Oxidoreductase</keyword>
<dbReference type="InterPro" id="IPR036291">
    <property type="entry name" value="NAD(P)-bd_dom_sf"/>
</dbReference>
<organism evidence="3 4">
    <name type="scientific">Xanthoceras sorbifolium</name>
    <dbReference type="NCBI Taxonomy" id="99658"/>
    <lineage>
        <taxon>Eukaryota</taxon>
        <taxon>Viridiplantae</taxon>
        <taxon>Streptophyta</taxon>
        <taxon>Embryophyta</taxon>
        <taxon>Tracheophyta</taxon>
        <taxon>Spermatophyta</taxon>
        <taxon>Magnoliopsida</taxon>
        <taxon>eudicotyledons</taxon>
        <taxon>Gunneridae</taxon>
        <taxon>Pentapetalae</taxon>
        <taxon>rosids</taxon>
        <taxon>malvids</taxon>
        <taxon>Sapindales</taxon>
        <taxon>Sapindaceae</taxon>
        <taxon>Xanthoceroideae</taxon>
        <taxon>Xanthoceras</taxon>
    </lineage>
</organism>
<dbReference type="Gene3D" id="3.40.50.720">
    <property type="entry name" value="NAD(P)-binding Rossmann-like Domain"/>
    <property type="match status" value="1"/>
</dbReference>
<evidence type="ECO:0000256" key="1">
    <source>
        <dbReference type="ARBA" id="ARBA00022857"/>
    </source>
</evidence>
<name>A0ABQ8IND8_9ROSI</name>